<name>A0AAD5K7H8_9FUNG</name>
<proteinExistence type="predicted"/>
<keyword evidence="2" id="KW-1185">Reference proteome</keyword>
<accession>A0AAD5K7H8</accession>
<sequence>MNHPQQTPRPFAEIWQWVTSLTETILESMDVYEEYHTLIEEYFDSDGPFPIESLNPPNNQLVLTKAGHHEFEHFLRRTKYELVMEHIM</sequence>
<protein>
    <submittedName>
        <fullName evidence="1">Uncharacterized protein</fullName>
    </submittedName>
</protein>
<dbReference type="AlphaFoldDB" id="A0AAD5K7H8"/>
<evidence type="ECO:0000313" key="1">
    <source>
        <dbReference type="EMBL" id="KAI9272865.1"/>
    </source>
</evidence>
<dbReference type="EMBL" id="JAIXMP010000005">
    <property type="protein sequence ID" value="KAI9272865.1"/>
    <property type="molecule type" value="Genomic_DNA"/>
</dbReference>
<reference evidence="1" key="2">
    <citation type="submission" date="2023-02" db="EMBL/GenBank/DDBJ databases">
        <authorList>
            <consortium name="DOE Joint Genome Institute"/>
            <person name="Mondo S.J."/>
            <person name="Chang Y."/>
            <person name="Wang Y."/>
            <person name="Ahrendt S."/>
            <person name="Andreopoulos W."/>
            <person name="Barry K."/>
            <person name="Beard J."/>
            <person name="Benny G.L."/>
            <person name="Blankenship S."/>
            <person name="Bonito G."/>
            <person name="Cuomo C."/>
            <person name="Desiro A."/>
            <person name="Gervers K.A."/>
            <person name="Hundley H."/>
            <person name="Kuo A."/>
            <person name="LaButti K."/>
            <person name="Lang B.F."/>
            <person name="Lipzen A."/>
            <person name="O'Donnell K."/>
            <person name="Pangilinan J."/>
            <person name="Reynolds N."/>
            <person name="Sandor L."/>
            <person name="Smith M.W."/>
            <person name="Tsang A."/>
            <person name="Grigoriev I.V."/>
            <person name="Stajich J.E."/>
            <person name="Spatafora J.W."/>
        </authorList>
    </citation>
    <scope>NUCLEOTIDE SEQUENCE</scope>
    <source>
        <strain evidence="1">RSA 2281</strain>
    </source>
</reference>
<dbReference type="Proteomes" id="UP001209540">
    <property type="component" value="Unassembled WGS sequence"/>
</dbReference>
<reference evidence="1" key="1">
    <citation type="journal article" date="2022" name="IScience">
        <title>Evolution of zygomycete secretomes and the origins of terrestrial fungal ecologies.</title>
        <authorList>
            <person name="Chang Y."/>
            <person name="Wang Y."/>
            <person name="Mondo S."/>
            <person name="Ahrendt S."/>
            <person name="Andreopoulos W."/>
            <person name="Barry K."/>
            <person name="Beard J."/>
            <person name="Benny G.L."/>
            <person name="Blankenship S."/>
            <person name="Bonito G."/>
            <person name="Cuomo C."/>
            <person name="Desiro A."/>
            <person name="Gervers K.A."/>
            <person name="Hundley H."/>
            <person name="Kuo A."/>
            <person name="LaButti K."/>
            <person name="Lang B.F."/>
            <person name="Lipzen A."/>
            <person name="O'Donnell K."/>
            <person name="Pangilinan J."/>
            <person name="Reynolds N."/>
            <person name="Sandor L."/>
            <person name="Smith M.E."/>
            <person name="Tsang A."/>
            <person name="Grigoriev I.V."/>
            <person name="Stajich J.E."/>
            <person name="Spatafora J.W."/>
        </authorList>
    </citation>
    <scope>NUCLEOTIDE SEQUENCE</scope>
    <source>
        <strain evidence="1">RSA 2281</strain>
    </source>
</reference>
<comment type="caution">
    <text evidence="1">The sequence shown here is derived from an EMBL/GenBank/DDBJ whole genome shotgun (WGS) entry which is preliminary data.</text>
</comment>
<organism evidence="1 2">
    <name type="scientific">Phascolomyces articulosus</name>
    <dbReference type="NCBI Taxonomy" id="60185"/>
    <lineage>
        <taxon>Eukaryota</taxon>
        <taxon>Fungi</taxon>
        <taxon>Fungi incertae sedis</taxon>
        <taxon>Mucoromycota</taxon>
        <taxon>Mucoromycotina</taxon>
        <taxon>Mucoromycetes</taxon>
        <taxon>Mucorales</taxon>
        <taxon>Lichtheimiaceae</taxon>
        <taxon>Phascolomyces</taxon>
    </lineage>
</organism>
<evidence type="ECO:0000313" key="2">
    <source>
        <dbReference type="Proteomes" id="UP001209540"/>
    </source>
</evidence>
<gene>
    <name evidence="1" type="ORF">BDA99DRAFT_556464</name>
</gene>